<proteinExistence type="inferred from homology"/>
<evidence type="ECO:0000313" key="4">
    <source>
        <dbReference type="Ensembl" id="ENSSPAP00000001225.1"/>
    </source>
</evidence>
<dbReference type="GeneID" id="103376296"/>
<organism evidence="4">
    <name type="scientific">Stegastes partitus</name>
    <name type="common">bicolor damselfish</name>
    <dbReference type="NCBI Taxonomy" id="144197"/>
    <lineage>
        <taxon>Eukaryota</taxon>
        <taxon>Metazoa</taxon>
        <taxon>Chordata</taxon>
        <taxon>Craniata</taxon>
        <taxon>Vertebrata</taxon>
        <taxon>Euteleostomi</taxon>
        <taxon>Actinopterygii</taxon>
        <taxon>Neopterygii</taxon>
        <taxon>Teleostei</taxon>
        <taxon>Neoteleostei</taxon>
        <taxon>Acanthomorphata</taxon>
        <taxon>Ovalentaria</taxon>
        <taxon>Pomacentridae</taxon>
        <taxon>Stegastes</taxon>
    </lineage>
</organism>
<reference evidence="6" key="2">
    <citation type="submission" date="2025-04" db="UniProtKB">
        <authorList>
            <consortium name="RefSeq"/>
        </authorList>
    </citation>
    <scope>IDENTIFICATION</scope>
</reference>
<dbReference type="GO" id="GO:0140662">
    <property type="term" value="F:ATP-dependent protein folding chaperone"/>
    <property type="evidence" value="ECO:0007669"/>
    <property type="project" value="InterPro"/>
</dbReference>
<dbReference type="InterPro" id="IPR013126">
    <property type="entry name" value="Hsp_70_fam"/>
</dbReference>
<dbReference type="Proteomes" id="UP000694891">
    <property type="component" value="Unplaced"/>
</dbReference>
<dbReference type="InterPro" id="IPR043129">
    <property type="entry name" value="ATPase_NBD"/>
</dbReference>
<dbReference type="GO" id="GO:0005524">
    <property type="term" value="F:ATP binding"/>
    <property type="evidence" value="ECO:0007669"/>
    <property type="project" value="UniProtKB-KW"/>
</dbReference>
<evidence type="ECO:0000256" key="2">
    <source>
        <dbReference type="ARBA" id="ARBA00022741"/>
    </source>
</evidence>
<reference evidence="4" key="1">
    <citation type="submission" date="2023-09" db="UniProtKB">
        <authorList>
            <consortium name="Ensembl"/>
        </authorList>
    </citation>
    <scope>IDENTIFICATION</scope>
</reference>
<dbReference type="CDD" id="cd10229">
    <property type="entry name" value="ASKHA_NBD_HSP70_HSPA12"/>
    <property type="match status" value="1"/>
</dbReference>
<dbReference type="PANTHER" id="PTHR14187">
    <property type="entry name" value="ALPHA KINASE/ELONGATION FACTOR 2 KINASE"/>
    <property type="match status" value="1"/>
</dbReference>
<protein>
    <submittedName>
        <fullName evidence="4 6">Heat shock 70 kDa protein 12A-like</fullName>
    </submittedName>
</protein>
<dbReference type="STRING" id="144197.ENSSPAP00000001225"/>
<dbReference type="OrthoDB" id="2963168at2759"/>
<dbReference type="SUPFAM" id="SSF53067">
    <property type="entry name" value="Actin-like ATPase domain"/>
    <property type="match status" value="2"/>
</dbReference>
<comment type="similarity">
    <text evidence="1">Belongs to the heat shock protein 70 family.</text>
</comment>
<dbReference type="PANTHER" id="PTHR14187:SF5">
    <property type="entry name" value="HEAT SHOCK 70 KDA PROTEIN 12A"/>
    <property type="match status" value="1"/>
</dbReference>
<accession>A0A3B4YY74</accession>
<evidence type="ECO:0000256" key="1">
    <source>
        <dbReference type="ARBA" id="ARBA00007381"/>
    </source>
</evidence>
<keyword evidence="3" id="KW-0067">ATP-binding</keyword>
<name>A0A3B4YY74_9TELE</name>
<dbReference type="Ensembl" id="ENSSPAT00000001246.1">
    <property type="protein sequence ID" value="ENSSPAP00000001225.1"/>
    <property type="gene ID" value="ENSSPAG00000000912.1"/>
</dbReference>
<evidence type="ECO:0000313" key="5">
    <source>
        <dbReference type="Proteomes" id="UP000694891"/>
    </source>
</evidence>
<dbReference type="AlphaFoldDB" id="A0A3B4YY74"/>
<dbReference type="GeneTree" id="ENSGT00940000154551"/>
<evidence type="ECO:0000256" key="3">
    <source>
        <dbReference type="ARBA" id="ARBA00022840"/>
    </source>
</evidence>
<keyword evidence="2" id="KW-0547">Nucleotide-binding</keyword>
<dbReference type="Pfam" id="PF00012">
    <property type="entry name" value="HSP70"/>
    <property type="match status" value="1"/>
</dbReference>
<sequence>MGDSFIIAIDFGTSYSGYAYSITPREEEPDPYLKIWGKEVGLETVKTPTCVLFNERGEFLKFGYEAKLAYGKMRGDEARNKFFFNCFKMSLYGKEVNSNLTIKAANGKSMKALKVFTEALRYLKDDALKTIGENSSGRKFTASDFTWVLTVPAIWDPSAKQFMREAATQAGIVTKGKEDKLVIALEPEAASVYCKKLPAEGFIAENQGEDKLDDSPGTQYIVVDCGGGTIDITVHEVLGGGKLKELHKVSGSDMGGQTVDRKFKELLKEIFCDGVWEKYERKYPSEVQKLIYDFSVFKKNDDNVAISCPFNLGALAQEVKDLEEFFEPVRGVSWDGGSITISKGRLRSFFDQSLQSITKSLREILRKCSQIKYILLVGGYAESQILRQHVKDQFSSQCQVLCPFRPQEVIVKGAVLFGRNPGVLASRKSAFTYGISVSVRFDESKHKANKKFTNEEGDWCGGVFKKLVEIDEDVGWNETREHSFCPQTENQTAMNFSFYCTEKSDAKYVDDVGLRTIGSFVVNMPNTAGGMNRRVNLKIRFGSTEMTATATDIDSGLTESVQLNFMTKS</sequence>
<gene>
    <name evidence="6" type="primary">LOC103376296</name>
</gene>
<dbReference type="Gene3D" id="3.30.420.40">
    <property type="match status" value="2"/>
</dbReference>
<evidence type="ECO:0000313" key="6">
    <source>
        <dbReference type="RefSeq" id="XP_008304894.1"/>
    </source>
</evidence>
<keyword evidence="5" id="KW-1185">Reference proteome</keyword>
<dbReference type="RefSeq" id="XP_008304894.1">
    <property type="nucleotide sequence ID" value="XM_008306672.1"/>
</dbReference>